<keyword evidence="2" id="KW-1185">Reference proteome</keyword>
<comment type="caution">
    <text evidence="1">The sequence shown here is derived from an EMBL/GenBank/DDBJ whole genome shotgun (WGS) entry which is preliminary data.</text>
</comment>
<dbReference type="Proteomes" id="UP001231915">
    <property type="component" value="Unassembled WGS sequence"/>
</dbReference>
<name>A0ABT7EUA6_9GAMM</name>
<proteinExistence type="predicted"/>
<organism evidence="1 2">
    <name type="scientific">Pseudoalteromonas obscura</name>
    <dbReference type="NCBI Taxonomy" id="3048491"/>
    <lineage>
        <taxon>Bacteria</taxon>
        <taxon>Pseudomonadati</taxon>
        <taxon>Pseudomonadota</taxon>
        <taxon>Gammaproteobacteria</taxon>
        <taxon>Alteromonadales</taxon>
        <taxon>Pseudoalteromonadaceae</taxon>
        <taxon>Pseudoalteromonas</taxon>
    </lineage>
</organism>
<dbReference type="EMBL" id="JASJUT010000021">
    <property type="protein sequence ID" value="MDK2598637.1"/>
    <property type="molecule type" value="Genomic_DNA"/>
</dbReference>
<dbReference type="RefSeq" id="WP_284138896.1">
    <property type="nucleotide sequence ID" value="NZ_JASJUT010000021.1"/>
</dbReference>
<sequence length="52" mass="5918">MRHIKDQAMPKIQVAEQKNSDWRAVNYANASTRLMSMEQLKAAANRMQRGAA</sequence>
<protein>
    <submittedName>
        <fullName evidence="1">Uncharacterized protein</fullName>
    </submittedName>
</protein>
<evidence type="ECO:0000313" key="2">
    <source>
        <dbReference type="Proteomes" id="UP001231915"/>
    </source>
</evidence>
<evidence type="ECO:0000313" key="1">
    <source>
        <dbReference type="EMBL" id="MDK2598637.1"/>
    </source>
</evidence>
<accession>A0ABT7EUA6</accession>
<gene>
    <name evidence="1" type="ORF">QNM18_26645</name>
</gene>
<reference evidence="1 2" key="1">
    <citation type="submission" date="2023-05" db="EMBL/GenBank/DDBJ databases">
        <title>Pseudoalteromonas ardens sp. nov., Pseudoalteromonas obscura sp. nov., and Pseudoalteromonas umbrosa sp. nov., isolated from the coral Montipora capitata.</title>
        <authorList>
            <person name="Thomas E.M."/>
            <person name="Smith E.M."/>
            <person name="Papke E."/>
            <person name="Shlafstein M.D."/>
            <person name="Oline D.K."/>
            <person name="Videau P."/>
            <person name="Saw J.H."/>
            <person name="Strangman W.K."/>
            <person name="Ushijima B."/>
        </authorList>
    </citation>
    <scope>NUCLEOTIDE SEQUENCE [LARGE SCALE GENOMIC DNA]</scope>
    <source>
        <strain evidence="1 2">P94</strain>
    </source>
</reference>